<comment type="cofactor">
    <cofactor evidence="1">
        <name>pantetheine 4'-phosphate</name>
        <dbReference type="ChEBI" id="CHEBI:47942"/>
    </cofactor>
</comment>
<keyword evidence="3" id="KW-0597">Phosphoprotein</keyword>
<dbReference type="InterPro" id="IPR023213">
    <property type="entry name" value="CAT-like_dom_sf"/>
</dbReference>
<keyword evidence="2" id="KW-0596">Phosphopantetheine</keyword>
<dbReference type="SUPFAM" id="SSF47336">
    <property type="entry name" value="ACP-like"/>
    <property type="match status" value="1"/>
</dbReference>
<comment type="caution">
    <text evidence="6">The sequence shown here is derived from an EMBL/GenBank/DDBJ whole genome shotgun (WGS) entry which is preliminary data.</text>
</comment>
<evidence type="ECO:0000256" key="2">
    <source>
        <dbReference type="ARBA" id="ARBA00022450"/>
    </source>
</evidence>
<accession>A0ABW0A2V5</accession>
<dbReference type="Pfam" id="PF00975">
    <property type="entry name" value="Thioesterase"/>
    <property type="match status" value="1"/>
</dbReference>
<keyword evidence="7" id="KW-1185">Reference proteome</keyword>
<dbReference type="Pfam" id="PF00668">
    <property type="entry name" value="Condensation"/>
    <property type="match status" value="1"/>
</dbReference>
<dbReference type="InterPro" id="IPR010071">
    <property type="entry name" value="AA_adenyl_dom"/>
</dbReference>
<evidence type="ECO:0000256" key="4">
    <source>
        <dbReference type="SAM" id="MobiDB-lite"/>
    </source>
</evidence>
<dbReference type="NCBIfam" id="TIGR01733">
    <property type="entry name" value="AA-adenyl-dom"/>
    <property type="match status" value="1"/>
</dbReference>
<dbReference type="InterPro" id="IPR029058">
    <property type="entry name" value="AB_hydrolase_fold"/>
</dbReference>
<dbReference type="SUPFAM" id="SSF53474">
    <property type="entry name" value="alpha/beta-Hydrolases"/>
    <property type="match status" value="1"/>
</dbReference>
<dbReference type="PROSITE" id="PS50075">
    <property type="entry name" value="CARRIER"/>
    <property type="match status" value="1"/>
</dbReference>
<organism evidence="6 7">
    <name type="scientific">Streptomyces aureoversilis</name>
    <dbReference type="NCBI Taxonomy" id="67277"/>
    <lineage>
        <taxon>Bacteria</taxon>
        <taxon>Bacillati</taxon>
        <taxon>Actinomycetota</taxon>
        <taxon>Actinomycetes</taxon>
        <taxon>Kitasatosporales</taxon>
        <taxon>Streptomycetaceae</taxon>
        <taxon>Streptomyces</taxon>
    </lineage>
</organism>
<dbReference type="PANTHER" id="PTHR45527">
    <property type="entry name" value="NONRIBOSOMAL PEPTIDE SYNTHETASE"/>
    <property type="match status" value="1"/>
</dbReference>
<dbReference type="PROSITE" id="PS00455">
    <property type="entry name" value="AMP_BINDING"/>
    <property type="match status" value="1"/>
</dbReference>
<dbReference type="InterPro" id="IPR045851">
    <property type="entry name" value="AMP-bd_C_sf"/>
</dbReference>
<dbReference type="SUPFAM" id="SSF52777">
    <property type="entry name" value="CoA-dependent acyltransferases"/>
    <property type="match status" value="2"/>
</dbReference>
<reference evidence="7" key="1">
    <citation type="journal article" date="2019" name="Int. J. Syst. Evol. Microbiol.">
        <title>The Global Catalogue of Microorganisms (GCM) 10K type strain sequencing project: providing services to taxonomists for standard genome sequencing and annotation.</title>
        <authorList>
            <consortium name="The Broad Institute Genomics Platform"/>
            <consortium name="The Broad Institute Genome Sequencing Center for Infectious Disease"/>
            <person name="Wu L."/>
            <person name="Ma J."/>
        </authorList>
    </citation>
    <scope>NUCLEOTIDE SEQUENCE [LARGE SCALE GENOMIC DNA]</scope>
    <source>
        <strain evidence="7">CGMCC 4.1641</strain>
    </source>
</reference>
<dbReference type="Gene3D" id="2.30.38.10">
    <property type="entry name" value="Luciferase, Domain 3"/>
    <property type="match status" value="1"/>
</dbReference>
<dbReference type="Gene3D" id="3.30.300.30">
    <property type="match status" value="1"/>
</dbReference>
<sequence>MNARTLDRAGALPLTGTSGAGRSPAPEGLPLTAAQSGMWFAQALDPGSPALGTAEYLEIHGDIDPARFAEALHRTVGEADALRVRITDTPGGPRQLPIAVEAPGHGFPLHTADLRDERDPDASALARMRADLAEPFDLARGPLFSHALFRVGDERWLWYQRVHHAVLDGYGYSLVARRVAELYTALATGEDPAPSPFGRLADLVAEDAAYRESATRTRDRAHWLTVFADRPEAPSLASAGPAARPALPSRSHLRATAHLAPEATARLRRLAASVRATWTDVLFAAQALYVARATRSEDVVLGLPMMGRMGSVALRVPGMVMNVLPLRMTVTPGTTFAELVHQAVLGIRAARRHQRYRYEDIRRDLGLLGEGRPLTGPLVNVMPFDYGLTFAGARSDAHNLAPGPVDDLTVGIYDRADGSGLRIDYDANPARYGQDELGAHQARFLDLLTRLAERDPHLPLGGLPLATDAEREQVLTEFNDTATAVPPTTLIGPVEARAARTPHATALVDGDRSLSYAALNARANRLARHLRTLGVAPGTLAAVALPRSTELVVALLAVLKAGGAYVPLDTADPAVRLRGTLDTAAPVCVLTDRAGAAALPAGAAPVVVLDDPALGEALAAHLPTDPGRALTPQHPAYVLHTSGTTGAPKGVVVPHSAIDNRLRWMQAQYPLAPGDRVLHKTPVGFDVSVWELFWPLREGATLVLAGPGAHRDPAELARTIREQGVTVTHFVPSVLQLFLAAPGAAACTGLRHVFSSGEVLPRATAEDFHRLLPGAALHNLYGPTEAAVDVTHHTCRPGATGPVPIGRPAWNTRLYILDAALQPCPPGVPGELYLAGAQLATGYLGRPDLTAERFVDDPFAEPGARMYRTGDLARWREDGEAEYLGRTDRQVKLHGRRIEPDGVEAVLLADPRVQAACAVVREDRPGDRRLVAYVTPVSADAAAETGTIPRPAPDALRESLAAQLPEAMVPGAVVVLDAFPTGPNGKLDRAALPAPGPQADAGGRAPAGPCEETLTRLFAEVLGLPHVGVDDSFFALGGTSLLAVRLVARVRDVFGEGLGVTGDSAGGAADDGEDGPFAMGTLFRAPTPAALARRLDGPDGTADTDGPDGALLEPVLPLRATGSRTPLFALPPAAGLGWCYASLLAGLGPDQPLHALRSRGLAPGEPLPATLEEMAADHAERIREIQPQGPYRLLGWSAGGVLAHAVAVRLQEAGEKVELLAMLDAYPAAAAFEKQAVLGALLDMAGCAHGDGAPLTRDGVLAALRADGGAFAALTPRTLQAVVDVALGTTALAGRHPHRVFDGDVLFFTATGTATATGAAGAAGTAADGPGAPGAPGAGSVTREAWRPYVTGRVINRDVACPHAHMTQPGPAAEVAEAVTRHLGES</sequence>
<proteinExistence type="predicted"/>
<evidence type="ECO:0000256" key="3">
    <source>
        <dbReference type="ARBA" id="ARBA00022553"/>
    </source>
</evidence>
<dbReference type="SMART" id="SM00823">
    <property type="entry name" value="PKS_PP"/>
    <property type="match status" value="1"/>
</dbReference>
<feature type="domain" description="Carrier" evidence="5">
    <location>
        <begin position="1005"/>
        <end position="1099"/>
    </location>
</feature>
<evidence type="ECO:0000313" key="6">
    <source>
        <dbReference type="EMBL" id="MFC5146976.1"/>
    </source>
</evidence>
<dbReference type="SUPFAM" id="SSF56801">
    <property type="entry name" value="Acetyl-CoA synthetase-like"/>
    <property type="match status" value="1"/>
</dbReference>
<dbReference type="InterPro" id="IPR001031">
    <property type="entry name" value="Thioesterase"/>
</dbReference>
<dbReference type="InterPro" id="IPR000873">
    <property type="entry name" value="AMP-dep_synth/lig_dom"/>
</dbReference>
<dbReference type="Proteomes" id="UP001596222">
    <property type="component" value="Unassembled WGS sequence"/>
</dbReference>
<name>A0ABW0A2V5_9ACTN</name>
<dbReference type="InterPro" id="IPR020802">
    <property type="entry name" value="TesA-like"/>
</dbReference>
<dbReference type="InterPro" id="IPR009081">
    <property type="entry name" value="PP-bd_ACP"/>
</dbReference>
<feature type="region of interest" description="Disordered" evidence="4">
    <location>
        <begin position="1320"/>
        <end position="1343"/>
    </location>
</feature>
<dbReference type="InterPro" id="IPR025110">
    <property type="entry name" value="AMP-bd_C"/>
</dbReference>
<dbReference type="Pfam" id="PF00550">
    <property type="entry name" value="PP-binding"/>
    <property type="match status" value="1"/>
</dbReference>
<dbReference type="Pfam" id="PF00501">
    <property type="entry name" value="AMP-binding"/>
    <property type="match status" value="1"/>
</dbReference>
<dbReference type="InterPro" id="IPR020845">
    <property type="entry name" value="AMP-binding_CS"/>
</dbReference>
<dbReference type="InterPro" id="IPR036736">
    <property type="entry name" value="ACP-like_sf"/>
</dbReference>
<dbReference type="CDD" id="cd17646">
    <property type="entry name" value="A_NRPS_AB3403-like"/>
    <property type="match status" value="1"/>
</dbReference>
<protein>
    <submittedName>
        <fullName evidence="6">Amino acid adenylation domain-containing protein</fullName>
    </submittedName>
</protein>
<evidence type="ECO:0000313" key="7">
    <source>
        <dbReference type="Proteomes" id="UP001596222"/>
    </source>
</evidence>
<dbReference type="InterPro" id="IPR001242">
    <property type="entry name" value="Condensation_dom"/>
</dbReference>
<dbReference type="PANTHER" id="PTHR45527:SF1">
    <property type="entry name" value="FATTY ACID SYNTHASE"/>
    <property type="match status" value="1"/>
</dbReference>
<dbReference type="Pfam" id="PF13193">
    <property type="entry name" value="AMP-binding_C"/>
    <property type="match status" value="1"/>
</dbReference>
<dbReference type="Gene3D" id="3.30.559.10">
    <property type="entry name" value="Chloramphenicol acetyltransferase-like domain"/>
    <property type="match status" value="1"/>
</dbReference>
<feature type="region of interest" description="Disordered" evidence="4">
    <location>
        <begin position="1"/>
        <end position="30"/>
    </location>
</feature>
<dbReference type="SMART" id="SM00824">
    <property type="entry name" value="PKS_TE"/>
    <property type="match status" value="1"/>
</dbReference>
<dbReference type="EMBL" id="JBHSKJ010000011">
    <property type="protein sequence ID" value="MFC5146976.1"/>
    <property type="molecule type" value="Genomic_DNA"/>
</dbReference>
<dbReference type="Gene3D" id="3.40.50.980">
    <property type="match status" value="2"/>
</dbReference>
<dbReference type="Gene3D" id="3.30.559.30">
    <property type="entry name" value="Nonribosomal peptide synthetase, condensation domain"/>
    <property type="match status" value="1"/>
</dbReference>
<dbReference type="RefSeq" id="WP_382044112.1">
    <property type="nucleotide sequence ID" value="NZ_JBHSKJ010000011.1"/>
</dbReference>
<gene>
    <name evidence="6" type="ORF">ACFPP6_20090</name>
</gene>
<feature type="compositionally biased region" description="Low complexity" evidence="4">
    <location>
        <begin position="1320"/>
        <end position="1330"/>
    </location>
</feature>
<evidence type="ECO:0000256" key="1">
    <source>
        <dbReference type="ARBA" id="ARBA00001957"/>
    </source>
</evidence>
<dbReference type="InterPro" id="IPR020806">
    <property type="entry name" value="PKS_PP-bd"/>
</dbReference>
<evidence type="ECO:0000259" key="5">
    <source>
        <dbReference type="PROSITE" id="PS50075"/>
    </source>
</evidence>
<dbReference type="Gene3D" id="3.40.50.1820">
    <property type="entry name" value="alpha/beta hydrolase"/>
    <property type="match status" value="1"/>
</dbReference>